<organism evidence="1">
    <name type="scientific">bioreactor metagenome</name>
    <dbReference type="NCBI Taxonomy" id="1076179"/>
    <lineage>
        <taxon>unclassified sequences</taxon>
        <taxon>metagenomes</taxon>
        <taxon>ecological metagenomes</taxon>
    </lineage>
</organism>
<name>A0A645GCC2_9ZZZZ</name>
<dbReference type="AlphaFoldDB" id="A0A645GCC2"/>
<dbReference type="EMBL" id="VSSQ01073452">
    <property type="protein sequence ID" value="MPN24561.1"/>
    <property type="molecule type" value="Genomic_DNA"/>
</dbReference>
<protein>
    <submittedName>
        <fullName evidence="1">Uncharacterized protein</fullName>
    </submittedName>
</protein>
<reference evidence="1" key="1">
    <citation type="submission" date="2019-08" db="EMBL/GenBank/DDBJ databases">
        <authorList>
            <person name="Kucharzyk K."/>
            <person name="Murdoch R.W."/>
            <person name="Higgins S."/>
            <person name="Loffler F."/>
        </authorList>
    </citation>
    <scope>NUCLEOTIDE SEQUENCE</scope>
</reference>
<comment type="caution">
    <text evidence="1">The sequence shown here is derived from an EMBL/GenBank/DDBJ whole genome shotgun (WGS) entry which is preliminary data.</text>
</comment>
<gene>
    <name evidence="1" type="ORF">SDC9_171960</name>
</gene>
<evidence type="ECO:0000313" key="1">
    <source>
        <dbReference type="EMBL" id="MPN24561.1"/>
    </source>
</evidence>
<sequence length="81" mass="9493">MYVYTVADNTLKETAYQPMEERFGSRFVPIEEVMSSNEMGAYSFKAVKFDTGEYGYLHIYDWTLGTLSYVRDDMMYRLLGV</sequence>
<proteinExistence type="predicted"/>
<accession>A0A645GCC2</accession>